<evidence type="ECO:0000313" key="2">
    <source>
        <dbReference type="Proteomes" id="UP000489600"/>
    </source>
</evidence>
<proteinExistence type="predicted"/>
<dbReference type="OrthoDB" id="1068976at2759"/>
<dbReference type="Proteomes" id="UP000489600">
    <property type="component" value="Unassembled WGS sequence"/>
</dbReference>
<protein>
    <recommendedName>
        <fullName evidence="3">Late embryogenesis abundant protein LEA-2 subgroup domain-containing protein</fullName>
    </recommendedName>
</protein>
<organism evidence="1 2">
    <name type="scientific">Arabis nemorensis</name>
    <dbReference type="NCBI Taxonomy" id="586526"/>
    <lineage>
        <taxon>Eukaryota</taxon>
        <taxon>Viridiplantae</taxon>
        <taxon>Streptophyta</taxon>
        <taxon>Embryophyta</taxon>
        <taxon>Tracheophyta</taxon>
        <taxon>Spermatophyta</taxon>
        <taxon>Magnoliopsida</taxon>
        <taxon>eudicotyledons</taxon>
        <taxon>Gunneridae</taxon>
        <taxon>Pentapetalae</taxon>
        <taxon>rosids</taxon>
        <taxon>malvids</taxon>
        <taxon>Brassicales</taxon>
        <taxon>Brassicaceae</taxon>
        <taxon>Arabideae</taxon>
        <taxon>Arabis</taxon>
    </lineage>
</organism>
<evidence type="ECO:0000313" key="1">
    <source>
        <dbReference type="EMBL" id="VVB16855.1"/>
    </source>
</evidence>
<reference evidence="1" key="1">
    <citation type="submission" date="2019-07" db="EMBL/GenBank/DDBJ databases">
        <authorList>
            <person name="Dittberner H."/>
        </authorList>
    </citation>
    <scope>NUCLEOTIDE SEQUENCE [LARGE SCALE GENOMIC DNA]</scope>
</reference>
<dbReference type="AlphaFoldDB" id="A0A565CT08"/>
<evidence type="ECO:0008006" key="3">
    <source>
        <dbReference type="Google" id="ProtNLM"/>
    </source>
</evidence>
<name>A0A565CT08_9BRAS</name>
<keyword evidence="2" id="KW-1185">Reference proteome</keyword>
<dbReference type="EMBL" id="CABITT030000008">
    <property type="protein sequence ID" value="VVB16855.1"/>
    <property type="molecule type" value="Genomic_DNA"/>
</dbReference>
<sequence>MSIFFSLVLHTNSLRCHVDFSVESISVSPSSTATWHVDFLVKDPRSRCPIDYDGDYVYVKLGSLNAVVLNTSHKGRSRGVTSFSVDFATSNQSDFVSASPPRVLELDIKLRAKKKQYVDLDKIGHFDITCQNLMIGHEDIKCDSSFKKLETCC</sequence>
<comment type="caution">
    <text evidence="1">The sequence shown here is derived from an EMBL/GenBank/DDBJ whole genome shotgun (WGS) entry which is preliminary data.</text>
</comment>
<gene>
    <name evidence="1" type="ORF">ANE_LOCUS27299</name>
</gene>
<accession>A0A565CT08</accession>